<dbReference type="InterPro" id="IPR035996">
    <property type="entry name" value="4pyrrol_Methylase_sf"/>
</dbReference>
<dbReference type="CDD" id="cd11644">
    <property type="entry name" value="Precorrin-6Y-MT"/>
    <property type="match status" value="1"/>
</dbReference>
<dbReference type="PANTHER" id="PTHR43182">
    <property type="entry name" value="COBALT-PRECORRIN-6B C(15)-METHYLTRANSFERASE (DECARBOXYLATING)"/>
    <property type="match status" value="1"/>
</dbReference>
<gene>
    <name evidence="7" type="ORF">JI75_05385</name>
</gene>
<dbReference type="SUPFAM" id="SSF53335">
    <property type="entry name" value="S-adenosyl-L-methionine-dependent methyltransferases"/>
    <property type="match status" value="1"/>
</dbReference>
<organism evidence="7 8">
    <name type="scientific">Berryella intestinalis</name>
    <dbReference type="NCBI Taxonomy" id="1531429"/>
    <lineage>
        <taxon>Bacteria</taxon>
        <taxon>Bacillati</taxon>
        <taxon>Actinomycetota</taxon>
        <taxon>Coriobacteriia</taxon>
        <taxon>Eggerthellales</taxon>
        <taxon>Eggerthellaceae</taxon>
        <taxon>Berryella</taxon>
    </lineage>
</organism>
<dbReference type="InterPro" id="IPR014008">
    <property type="entry name" value="Cbl_synth_MTase_CbiT"/>
</dbReference>
<dbReference type="AlphaFoldDB" id="A0A0A8B4C0"/>
<dbReference type="NCBIfam" id="TIGR02469">
    <property type="entry name" value="CbiT"/>
    <property type="match status" value="1"/>
</dbReference>
<dbReference type="Gene3D" id="3.30.950.10">
    <property type="entry name" value="Methyltransferase, Cobalt-precorrin-4 Transmethylase, Domain 2"/>
    <property type="match status" value="1"/>
</dbReference>
<dbReference type="InterPro" id="IPR000878">
    <property type="entry name" value="4pyrrol_Mease"/>
</dbReference>
<evidence type="ECO:0000256" key="3">
    <source>
        <dbReference type="ARBA" id="ARBA00022603"/>
    </source>
</evidence>
<keyword evidence="5" id="KW-0949">S-adenosyl-L-methionine</keyword>
<evidence type="ECO:0000313" key="7">
    <source>
        <dbReference type="EMBL" id="AJC12184.1"/>
    </source>
</evidence>
<keyword evidence="2" id="KW-0169">Cobalamin biosynthesis</keyword>
<dbReference type="InterPro" id="IPR006365">
    <property type="entry name" value="Cbl_synth_CobL"/>
</dbReference>
<dbReference type="PIRSF" id="PIRSF036428">
    <property type="entry name" value="CobL"/>
    <property type="match status" value="1"/>
</dbReference>
<evidence type="ECO:0000256" key="1">
    <source>
        <dbReference type="ARBA" id="ARBA00004953"/>
    </source>
</evidence>
<evidence type="ECO:0000256" key="5">
    <source>
        <dbReference type="ARBA" id="ARBA00022691"/>
    </source>
</evidence>
<dbReference type="InterPro" id="IPR012818">
    <property type="entry name" value="CbiE"/>
</dbReference>
<dbReference type="GO" id="GO:0032259">
    <property type="term" value="P:methylation"/>
    <property type="evidence" value="ECO:0007669"/>
    <property type="project" value="UniProtKB-KW"/>
</dbReference>
<dbReference type="Gene3D" id="3.40.50.150">
    <property type="entry name" value="Vaccinia Virus protein VP39"/>
    <property type="match status" value="1"/>
</dbReference>
<dbReference type="EMBL" id="CP009302">
    <property type="protein sequence ID" value="AJC12184.1"/>
    <property type="molecule type" value="Genomic_DNA"/>
</dbReference>
<dbReference type="OrthoDB" id="9787825at2"/>
<dbReference type="InterPro" id="IPR014776">
    <property type="entry name" value="4pyrrole_Mease_sub2"/>
</dbReference>
<dbReference type="Pfam" id="PF00590">
    <property type="entry name" value="TP_methylase"/>
    <property type="match status" value="1"/>
</dbReference>
<comment type="pathway">
    <text evidence="1">Cofactor biosynthesis; adenosylcobalamin biosynthesis.</text>
</comment>
<dbReference type="UniPathway" id="UPA00148"/>
<keyword evidence="8" id="KW-1185">Reference proteome</keyword>
<proteinExistence type="predicted"/>
<dbReference type="Pfam" id="PF01135">
    <property type="entry name" value="PCMT"/>
    <property type="match status" value="1"/>
</dbReference>
<dbReference type="PANTHER" id="PTHR43182:SF1">
    <property type="entry name" value="COBALT-PRECORRIN-7 C(5)-METHYLTRANSFERASE"/>
    <property type="match status" value="1"/>
</dbReference>
<keyword evidence="3" id="KW-0489">Methyltransferase</keyword>
<name>A0A0A8B4C0_9ACTN</name>
<dbReference type="RefSeq" id="WP_039689322.1">
    <property type="nucleotide sequence ID" value="NZ_CP009302.1"/>
</dbReference>
<evidence type="ECO:0000256" key="2">
    <source>
        <dbReference type="ARBA" id="ARBA00022573"/>
    </source>
</evidence>
<evidence type="ECO:0000313" key="8">
    <source>
        <dbReference type="Proteomes" id="UP000031121"/>
    </source>
</evidence>
<feature type="domain" description="Tetrapyrrole methylase" evidence="6">
    <location>
        <begin position="3"/>
        <end position="193"/>
    </location>
</feature>
<protein>
    <recommendedName>
        <fullName evidence="6">Tetrapyrrole methylase domain-containing protein</fullName>
    </recommendedName>
</protein>
<dbReference type="Proteomes" id="UP000031121">
    <property type="component" value="Chromosome"/>
</dbReference>
<sequence length="409" mass="42208">MRVFIIGAGMGDSGTLTAAGSRALRESDLVIGARRLLDLVPPDSGARCMALIGMDRIVEELEAAACRGEASAAAILMSGDVGFYSGARLLSSRLARIESCSVELVPGVSSVQAFFAKLGMPWHDAHLVSAHGRACNAPGAVRTHAKTFFLTGGDTRVHDLCASLVEAGLGDVAVHAGENLGARGERIVSGPAHRVAQERFGDLAVMVALNERPLSRPFGAPCLSDGDFERAEVPMTKEEVRVLAVSKLRISADATVWDVGAGTGSVSVECALAAPEGRVFAIERNPEACGLIARNAERFGASNVSVVEGRAPVALAGLPAPDCVFVGGSAGRIAEIIDAALEANPRARIVVSAIVIETLSGTLDALRARGIEGADVVSVSVARARQVGSSHMMMANNPVYLIAVGGGPC</sequence>
<dbReference type="Gene3D" id="3.40.1010.10">
    <property type="entry name" value="Cobalt-precorrin-4 Transmethylase, Domain 1"/>
    <property type="match status" value="1"/>
</dbReference>
<dbReference type="NCBIfam" id="TIGR02467">
    <property type="entry name" value="CbiE"/>
    <property type="match status" value="1"/>
</dbReference>
<evidence type="ECO:0000256" key="4">
    <source>
        <dbReference type="ARBA" id="ARBA00022679"/>
    </source>
</evidence>
<dbReference type="KEGG" id="cbac:JI75_05385"/>
<dbReference type="InterPro" id="IPR029063">
    <property type="entry name" value="SAM-dependent_MTases_sf"/>
</dbReference>
<dbReference type="HOGENOM" id="CLU_031955_1_2_11"/>
<dbReference type="CDD" id="cd02440">
    <property type="entry name" value="AdoMet_MTases"/>
    <property type="match status" value="1"/>
</dbReference>
<dbReference type="GO" id="GO:0009236">
    <property type="term" value="P:cobalamin biosynthetic process"/>
    <property type="evidence" value="ECO:0007669"/>
    <property type="project" value="UniProtKB-UniPathway"/>
</dbReference>
<accession>A0A0A8B4C0</accession>
<evidence type="ECO:0000259" key="6">
    <source>
        <dbReference type="Pfam" id="PF00590"/>
    </source>
</evidence>
<dbReference type="InterPro" id="IPR014777">
    <property type="entry name" value="4pyrrole_Mease_sub1"/>
</dbReference>
<dbReference type="STRING" id="1531429.JI75_05385"/>
<keyword evidence="4" id="KW-0808">Transferase</keyword>
<reference evidence="7 8" key="2">
    <citation type="journal article" date="2015" name="Genome Announc.">
        <title>Complete Genome Sequence of Coriobacteriaceae Strain 68-1-3, a Novel Mucus-Degrading Isolate from the Swine Intestinal Tract.</title>
        <authorList>
            <person name="Looft T."/>
            <person name="Bayles D.O."/>
            <person name="Alt D.P."/>
            <person name="Stanton T.B."/>
        </authorList>
    </citation>
    <scope>NUCLEOTIDE SEQUENCE [LARGE SCALE GENOMIC DNA]</scope>
    <source>
        <strain evidence="7 8">68-1-3</strain>
    </source>
</reference>
<dbReference type="SUPFAM" id="SSF53790">
    <property type="entry name" value="Tetrapyrrole methylase"/>
    <property type="match status" value="1"/>
</dbReference>
<dbReference type="GO" id="GO:0008276">
    <property type="term" value="F:protein methyltransferase activity"/>
    <property type="evidence" value="ECO:0007669"/>
    <property type="project" value="InterPro"/>
</dbReference>
<dbReference type="InterPro" id="IPR050714">
    <property type="entry name" value="Cobalamin_biosynth_MTase"/>
</dbReference>
<reference evidence="8" key="1">
    <citation type="submission" date="2014-08" db="EMBL/GenBank/DDBJ databases">
        <title>Coriobacteriaceae sp. complete genome.</title>
        <authorList>
            <person name="Looft T."/>
            <person name="Bayles D.O."/>
            <person name="Stanton T.B."/>
        </authorList>
    </citation>
    <scope>NUCLEOTIDE SEQUENCE [LARGE SCALE GENOMIC DNA]</scope>
    <source>
        <strain evidence="8">68-1-3</strain>
    </source>
</reference>